<dbReference type="AlphaFoldDB" id="A0AAZ3SU97"/>
<dbReference type="Pfam" id="PF07654">
    <property type="entry name" value="C1-set"/>
    <property type="match status" value="1"/>
</dbReference>
<evidence type="ECO:0000259" key="4">
    <source>
        <dbReference type="PROSITE" id="PS50835"/>
    </source>
</evidence>
<dbReference type="Gene3D" id="2.60.40.10">
    <property type="entry name" value="Immunoglobulins"/>
    <property type="match status" value="1"/>
</dbReference>
<dbReference type="InterPro" id="IPR037055">
    <property type="entry name" value="MHC_I-like_Ag-recog_sf"/>
</dbReference>
<reference evidence="5" key="3">
    <citation type="submission" date="2025-09" db="UniProtKB">
        <authorList>
            <consortium name="Ensembl"/>
        </authorList>
    </citation>
    <scope>IDENTIFICATION</scope>
</reference>
<dbReference type="InterPro" id="IPR013783">
    <property type="entry name" value="Ig-like_fold"/>
</dbReference>
<dbReference type="InterPro" id="IPR001039">
    <property type="entry name" value="MHC_I_a_a1/a2"/>
</dbReference>
<keyword evidence="1" id="KW-0325">Glycoprotein</keyword>
<dbReference type="SUPFAM" id="SSF54452">
    <property type="entry name" value="MHC antigen-recognition domain"/>
    <property type="match status" value="1"/>
</dbReference>
<sequence>MLQSMYLCKATIALISSTLLSRDWTLGSSILGRGGRCVRLRSLTRRPLHLLLLLRCCFGSTLDPMSWVVIRTKDPLRESRIPGHNVGTHSLEHFYTASSEFHNFPEFMVVGMVDGVQMVHYDSNIQKAVPEKDWMKQTDTEFWEKERENFFYSQQSFKAEVANLKQHLNQSGVHILQYMYGCSRDDETEQTEGFGQLGYNGENFLEYDMKTLTWKSRKPQANFMQDEWNSDISRLGFWKNYFSQTCIDCLKKQVDNGKSTLMRTVPPSVSLLQKTPSSPVTCHATGFYPSGVMVFWQKYGKYQHEDVEHGEILFNDDETFQKSTHLTVTPEGWKNNNKYQCVVQVTGIKEVFIKVLTESEIQTNWKDPSPNIVLHIGVVVALLLVVVAVGVIIWKSKKGFVPASTS</sequence>
<dbReference type="Gene3D" id="3.30.500.10">
    <property type="entry name" value="MHC class I-like antigen recognition-like"/>
    <property type="match status" value="1"/>
</dbReference>
<dbReference type="Proteomes" id="UP000694402">
    <property type="component" value="Unassembled WGS sequence"/>
</dbReference>
<dbReference type="InterPro" id="IPR011162">
    <property type="entry name" value="MHC_I/II-like_Ag-recog"/>
</dbReference>
<evidence type="ECO:0000313" key="5">
    <source>
        <dbReference type="Ensembl" id="ENSOTSP00005156568.1"/>
    </source>
</evidence>
<dbReference type="GO" id="GO:0006955">
    <property type="term" value="P:immune response"/>
    <property type="evidence" value="ECO:0007669"/>
    <property type="project" value="TreeGrafter"/>
</dbReference>
<dbReference type="InterPro" id="IPR050208">
    <property type="entry name" value="MHC_class-I_related"/>
</dbReference>
<dbReference type="PANTHER" id="PTHR16675:SF237">
    <property type="entry name" value="MHC CLASS I ANTIGEN TRANSCRIPT VARIANT 1-RELATED"/>
    <property type="match status" value="1"/>
</dbReference>
<dbReference type="GeneTree" id="ENSGT01120000271828"/>
<keyword evidence="3" id="KW-0472">Membrane</keyword>
<accession>A0AAZ3SU97</accession>
<comment type="similarity">
    <text evidence="2">Belongs to the MHC class I family.</text>
</comment>
<dbReference type="PROSITE" id="PS50835">
    <property type="entry name" value="IG_LIKE"/>
    <property type="match status" value="1"/>
</dbReference>
<evidence type="ECO:0000256" key="3">
    <source>
        <dbReference type="SAM" id="Phobius"/>
    </source>
</evidence>
<dbReference type="SUPFAM" id="SSF48726">
    <property type="entry name" value="Immunoglobulin"/>
    <property type="match status" value="1"/>
</dbReference>
<keyword evidence="3" id="KW-0812">Transmembrane</keyword>
<proteinExistence type="inferred from homology"/>
<feature type="domain" description="Ig-like" evidence="4">
    <location>
        <begin position="267"/>
        <end position="352"/>
    </location>
</feature>
<evidence type="ECO:0000256" key="2">
    <source>
        <dbReference type="RuleBase" id="RU004439"/>
    </source>
</evidence>
<keyword evidence="3" id="KW-1133">Transmembrane helix</keyword>
<dbReference type="PRINTS" id="PR01638">
    <property type="entry name" value="MHCCLASSI"/>
</dbReference>
<organism evidence="5 6">
    <name type="scientific">Oncorhynchus tshawytscha</name>
    <name type="common">Chinook salmon</name>
    <name type="synonym">Salmo tshawytscha</name>
    <dbReference type="NCBI Taxonomy" id="74940"/>
    <lineage>
        <taxon>Eukaryota</taxon>
        <taxon>Metazoa</taxon>
        <taxon>Chordata</taxon>
        <taxon>Craniata</taxon>
        <taxon>Vertebrata</taxon>
        <taxon>Euteleostomi</taxon>
        <taxon>Actinopterygii</taxon>
        <taxon>Neopterygii</taxon>
        <taxon>Teleostei</taxon>
        <taxon>Protacanthopterygii</taxon>
        <taxon>Salmoniformes</taxon>
        <taxon>Salmonidae</taxon>
        <taxon>Salmoninae</taxon>
        <taxon>Oncorhynchus</taxon>
    </lineage>
</organism>
<dbReference type="GO" id="GO:0009897">
    <property type="term" value="C:external side of plasma membrane"/>
    <property type="evidence" value="ECO:0007669"/>
    <property type="project" value="TreeGrafter"/>
</dbReference>
<dbReference type="FunFam" id="3.30.500.10:FF:000001">
    <property type="entry name" value="H-2 class I histocompatibility antigen, alpha chain"/>
    <property type="match status" value="1"/>
</dbReference>
<dbReference type="Pfam" id="PF00129">
    <property type="entry name" value="MHC_I"/>
    <property type="match status" value="1"/>
</dbReference>
<protein>
    <recommendedName>
        <fullName evidence="4">Ig-like domain-containing protein</fullName>
    </recommendedName>
</protein>
<evidence type="ECO:0000256" key="1">
    <source>
        <dbReference type="ARBA" id="ARBA00023180"/>
    </source>
</evidence>
<name>A0AAZ3SU97_ONCTS</name>
<dbReference type="InterPro" id="IPR036179">
    <property type="entry name" value="Ig-like_dom_sf"/>
</dbReference>
<gene>
    <name evidence="5" type="primary">LOC112233300</name>
</gene>
<keyword evidence="6" id="KW-1185">Reference proteome</keyword>
<dbReference type="PANTHER" id="PTHR16675">
    <property type="entry name" value="MHC CLASS I-RELATED"/>
    <property type="match status" value="1"/>
</dbReference>
<reference evidence="6" key="1">
    <citation type="journal article" date="2018" name="PLoS ONE">
        <title>Chinook salmon (Oncorhynchus tshawytscha) genome and transcriptome.</title>
        <authorList>
            <person name="Christensen K.A."/>
            <person name="Leong J.S."/>
            <person name="Sakhrani D."/>
            <person name="Biagi C.A."/>
            <person name="Minkley D.R."/>
            <person name="Withler R.E."/>
            <person name="Rondeau E.B."/>
            <person name="Koop B.F."/>
            <person name="Devlin R.H."/>
        </authorList>
    </citation>
    <scope>NUCLEOTIDE SEQUENCE [LARGE SCALE GENOMIC DNA]</scope>
</reference>
<dbReference type="InterPro" id="IPR007110">
    <property type="entry name" value="Ig-like_dom"/>
</dbReference>
<dbReference type="SMART" id="SM00407">
    <property type="entry name" value="IGc1"/>
    <property type="match status" value="1"/>
</dbReference>
<reference evidence="5" key="2">
    <citation type="submission" date="2025-08" db="UniProtKB">
        <authorList>
            <consortium name="Ensembl"/>
        </authorList>
    </citation>
    <scope>IDENTIFICATION</scope>
</reference>
<dbReference type="InterPro" id="IPR003597">
    <property type="entry name" value="Ig_C1-set"/>
</dbReference>
<dbReference type="GO" id="GO:0005615">
    <property type="term" value="C:extracellular space"/>
    <property type="evidence" value="ECO:0007669"/>
    <property type="project" value="TreeGrafter"/>
</dbReference>
<evidence type="ECO:0000313" key="6">
    <source>
        <dbReference type="Proteomes" id="UP000694402"/>
    </source>
</evidence>
<dbReference type="InterPro" id="IPR011161">
    <property type="entry name" value="MHC_I-like_Ag-recog"/>
</dbReference>
<feature type="transmembrane region" description="Helical" evidence="3">
    <location>
        <begin position="372"/>
        <end position="394"/>
    </location>
</feature>
<dbReference type="Ensembl" id="ENSOTST00005137133.1">
    <property type="protein sequence ID" value="ENSOTSP00005156568.1"/>
    <property type="gene ID" value="ENSOTSG00005045427.2"/>
</dbReference>